<dbReference type="EMBL" id="JWZT01001962">
    <property type="protein sequence ID" value="KII70801.1"/>
    <property type="molecule type" value="Genomic_DNA"/>
</dbReference>
<accession>A0A0C2MTZ7</accession>
<organism evidence="1 2">
    <name type="scientific">Thelohanellus kitauei</name>
    <name type="common">Myxosporean</name>
    <dbReference type="NCBI Taxonomy" id="669202"/>
    <lineage>
        <taxon>Eukaryota</taxon>
        <taxon>Metazoa</taxon>
        <taxon>Cnidaria</taxon>
        <taxon>Myxozoa</taxon>
        <taxon>Myxosporea</taxon>
        <taxon>Bivalvulida</taxon>
        <taxon>Platysporina</taxon>
        <taxon>Myxobolidae</taxon>
        <taxon>Thelohanellus</taxon>
    </lineage>
</organism>
<dbReference type="AlphaFoldDB" id="A0A0C2MTZ7"/>
<sequence>MWRLLAKVYSKRRFNDLGTIFLQNPNSHDSFFEIRASGVNNMNRKLISVFDWEMFGLECPIKRTQNIKQPYFRRLLIPAASYAWLKRHKSDICCWPAFVGFLLKNSQPEITFKNIGDATMTSSDYIVPVKSFILTFRGIVTPPAEDQTDHFIENILLKDIFPQKIIKVIGSPITVAIPNNSFNSSPPDVMRMKANATITNKKTRSLLSLERQKFASIFFIENPDDNFAHSRLFFDKVDDNTPYQVPDILGEMPLELRFSKVPGQNHFFHITLNYESTSNDSRPRVFSRTTIRLYAPSGNGVSRIQFQEVVLKGWTSAQTGRESIPEFIAVPLFVEVSLKNTISGTEEKATYTYTGGEPILQDQSDFKLGKVLGITYNRQEILRIVQAPTRLDVTQSVKATAVLSPSDAGICLRTTFQITD</sequence>
<reference evidence="1 2" key="1">
    <citation type="journal article" date="2014" name="Genome Biol. Evol.">
        <title>The genome of the myxosporean Thelohanellus kitauei shows adaptations to nutrient acquisition within its fish host.</title>
        <authorList>
            <person name="Yang Y."/>
            <person name="Xiong J."/>
            <person name="Zhou Z."/>
            <person name="Huo F."/>
            <person name="Miao W."/>
            <person name="Ran C."/>
            <person name="Liu Y."/>
            <person name="Zhang J."/>
            <person name="Feng J."/>
            <person name="Wang M."/>
            <person name="Wang M."/>
            <person name="Wang L."/>
            <person name="Yao B."/>
        </authorList>
    </citation>
    <scope>NUCLEOTIDE SEQUENCE [LARGE SCALE GENOMIC DNA]</scope>
    <source>
        <strain evidence="1">Wuqing</strain>
    </source>
</reference>
<evidence type="ECO:0000313" key="1">
    <source>
        <dbReference type="EMBL" id="KII70801.1"/>
    </source>
</evidence>
<name>A0A0C2MTZ7_THEKT</name>
<keyword evidence="2" id="KW-1185">Reference proteome</keyword>
<proteinExistence type="predicted"/>
<evidence type="ECO:0000313" key="2">
    <source>
        <dbReference type="Proteomes" id="UP000031668"/>
    </source>
</evidence>
<comment type="caution">
    <text evidence="1">The sequence shown here is derived from an EMBL/GenBank/DDBJ whole genome shotgun (WGS) entry which is preliminary data.</text>
</comment>
<gene>
    <name evidence="1" type="ORF">RF11_14961</name>
</gene>
<dbReference type="Proteomes" id="UP000031668">
    <property type="component" value="Unassembled WGS sequence"/>
</dbReference>
<protein>
    <submittedName>
        <fullName evidence="1">Uncharacterized protein</fullName>
    </submittedName>
</protein>